<name>A0A8B8AB02_CRAVI</name>
<dbReference type="OrthoDB" id="5982311at2759"/>
<sequence>MSAKGIKTTKTLYDPLACLERILNKSTLSTQRVTHESIIEVGDKLLNLKADDSKEQQLRELEEAVERAEARATKELKAALKRLKSEKEEEKKRALEKQKEYYERLAARIEKQRDEAEEERIRELTKMMEREKEKALNDQWEECERIKLVAIEEACIALTKKLRNEFVLEKEKAIAEALKIQKEKFLKREQESIERTKRECEEKARLEAERVAKLHQQEIEMWTQRYLDMEKRYKQEMDRRRGVTADFKELQDDYRRFMNYTDGKFHSDYMMHLRYMGLRLANKRVSDVSSTVSYEDVFKLS</sequence>
<evidence type="ECO:0000313" key="3">
    <source>
        <dbReference type="RefSeq" id="XP_022287079.1"/>
    </source>
</evidence>
<feature type="coiled-coil region" evidence="1">
    <location>
        <begin position="168"/>
        <end position="206"/>
    </location>
</feature>
<evidence type="ECO:0000256" key="1">
    <source>
        <dbReference type="SAM" id="Coils"/>
    </source>
</evidence>
<evidence type="ECO:0000313" key="2">
    <source>
        <dbReference type="Proteomes" id="UP000694844"/>
    </source>
</evidence>
<keyword evidence="1" id="KW-0175">Coiled coil</keyword>
<dbReference type="AlphaFoldDB" id="A0A8B8AB02"/>
<protein>
    <submittedName>
        <fullName evidence="3">Caldesmon-like isoform X1</fullName>
    </submittedName>
</protein>
<dbReference type="RefSeq" id="XP_022287079.1">
    <property type="nucleotide sequence ID" value="XM_022431371.1"/>
</dbReference>
<keyword evidence="2" id="KW-1185">Reference proteome</keyword>
<gene>
    <name evidence="3" type="primary">LOC111099884</name>
</gene>
<proteinExistence type="predicted"/>
<organism evidence="2 3">
    <name type="scientific">Crassostrea virginica</name>
    <name type="common">Eastern oyster</name>
    <dbReference type="NCBI Taxonomy" id="6565"/>
    <lineage>
        <taxon>Eukaryota</taxon>
        <taxon>Metazoa</taxon>
        <taxon>Spiralia</taxon>
        <taxon>Lophotrochozoa</taxon>
        <taxon>Mollusca</taxon>
        <taxon>Bivalvia</taxon>
        <taxon>Autobranchia</taxon>
        <taxon>Pteriomorphia</taxon>
        <taxon>Ostreida</taxon>
        <taxon>Ostreoidea</taxon>
        <taxon>Ostreidae</taxon>
        <taxon>Crassostrea</taxon>
    </lineage>
</organism>
<feature type="coiled-coil region" evidence="1">
    <location>
        <begin position="51"/>
        <end position="134"/>
    </location>
</feature>
<accession>A0A8B8AB02</accession>
<reference evidence="3" key="1">
    <citation type="submission" date="2025-08" db="UniProtKB">
        <authorList>
            <consortium name="RefSeq"/>
        </authorList>
    </citation>
    <scope>IDENTIFICATION</scope>
    <source>
        <tissue evidence="3">Whole sample</tissue>
    </source>
</reference>
<dbReference type="GeneID" id="111099884"/>
<dbReference type="Proteomes" id="UP000694844">
    <property type="component" value="Chromosome 6"/>
</dbReference>
<dbReference type="KEGG" id="cvn:111099884"/>